<protein>
    <submittedName>
        <fullName evidence="1">Uncharacterized protein</fullName>
    </submittedName>
</protein>
<proteinExistence type="predicted"/>
<name>A0A017TD45_9BACT</name>
<organism evidence="1 2">
    <name type="scientific">Chondromyces apiculatus DSM 436</name>
    <dbReference type="NCBI Taxonomy" id="1192034"/>
    <lineage>
        <taxon>Bacteria</taxon>
        <taxon>Pseudomonadati</taxon>
        <taxon>Myxococcota</taxon>
        <taxon>Polyangia</taxon>
        <taxon>Polyangiales</taxon>
        <taxon>Polyangiaceae</taxon>
        <taxon>Chondromyces</taxon>
    </lineage>
</organism>
<gene>
    <name evidence="1" type="ORF">CAP_0623</name>
</gene>
<comment type="caution">
    <text evidence="1">The sequence shown here is derived from an EMBL/GenBank/DDBJ whole genome shotgun (WGS) entry which is preliminary data.</text>
</comment>
<accession>A0A017TD45</accession>
<evidence type="ECO:0000313" key="2">
    <source>
        <dbReference type="Proteomes" id="UP000019678"/>
    </source>
</evidence>
<dbReference type="AlphaFoldDB" id="A0A017TD45"/>
<reference evidence="1 2" key="1">
    <citation type="submission" date="2013-05" db="EMBL/GenBank/DDBJ databases">
        <title>Genome assembly of Chondromyces apiculatus DSM 436.</title>
        <authorList>
            <person name="Sharma G."/>
            <person name="Khatri I."/>
            <person name="Kaur C."/>
            <person name="Mayilraj S."/>
            <person name="Subramanian S."/>
        </authorList>
    </citation>
    <scope>NUCLEOTIDE SEQUENCE [LARGE SCALE GENOMIC DNA]</scope>
    <source>
        <strain evidence="1 2">DSM 436</strain>
    </source>
</reference>
<evidence type="ECO:0000313" key="1">
    <source>
        <dbReference type="EMBL" id="EYF07144.1"/>
    </source>
</evidence>
<dbReference type="Proteomes" id="UP000019678">
    <property type="component" value="Unassembled WGS sequence"/>
</dbReference>
<dbReference type="EMBL" id="ASRX01000011">
    <property type="protein sequence ID" value="EYF07144.1"/>
    <property type="molecule type" value="Genomic_DNA"/>
</dbReference>
<sequence length="85" mass="8462">MEAAGAGGVLAEGGVGVCAWAATFASAAANENDTVSAICLMKKIPASPSSYALPPRVQDSERPGWCQAASIAACAARAAEVRGRP</sequence>
<keyword evidence="2" id="KW-1185">Reference proteome</keyword>